<sequence length="139" mass="15168">MTMTAQEMIQFVDDLYAATGTGDWDKAASMLTDDFIVSEAPGLPMEGVYRGKNALKELYIKVMGLVDVAGLNRVETTAGKDHAVTILSFQFADPSLAPAELCEMFRFRDGKCCEIKPFYFDHAVFRAAAEVKAKGAAVS</sequence>
<dbReference type="EMBL" id="JRVC01000020">
    <property type="protein sequence ID" value="KHS43859.1"/>
    <property type="molecule type" value="Genomic_DNA"/>
</dbReference>
<dbReference type="AlphaFoldDB" id="A0A0B8ZC95"/>
<reference evidence="2 3" key="1">
    <citation type="submission" date="2014-10" db="EMBL/GenBank/DDBJ databases">
        <title>Draft genome sequence of Novosphingobium subterraneum DSM 12447.</title>
        <authorList>
            <person name="Gan H.M."/>
            <person name="Gan H.Y."/>
            <person name="Savka M.A."/>
        </authorList>
    </citation>
    <scope>NUCLEOTIDE SEQUENCE [LARGE SCALE GENOMIC DNA]</scope>
    <source>
        <strain evidence="2 3">DSM 12447</strain>
    </source>
</reference>
<comment type="caution">
    <text evidence="2">The sequence shown here is derived from an EMBL/GenBank/DDBJ whole genome shotgun (WGS) entry which is preliminary data.</text>
</comment>
<evidence type="ECO:0000313" key="2">
    <source>
        <dbReference type="EMBL" id="KHS43859.1"/>
    </source>
</evidence>
<evidence type="ECO:0000313" key="3">
    <source>
        <dbReference type="Proteomes" id="UP000031338"/>
    </source>
</evidence>
<evidence type="ECO:0000259" key="1">
    <source>
        <dbReference type="Pfam" id="PF12680"/>
    </source>
</evidence>
<proteinExistence type="predicted"/>
<protein>
    <submittedName>
        <fullName evidence="2">SnoaL-like domain protein</fullName>
    </submittedName>
</protein>
<dbReference type="InterPro" id="IPR037401">
    <property type="entry name" value="SnoaL-like"/>
</dbReference>
<dbReference type="RefSeq" id="WP_082013445.1">
    <property type="nucleotide sequence ID" value="NZ_JRVC01000020.1"/>
</dbReference>
<dbReference type="SUPFAM" id="SSF54427">
    <property type="entry name" value="NTF2-like"/>
    <property type="match status" value="1"/>
</dbReference>
<gene>
    <name evidence="2" type="ORF">NJ75_03479</name>
</gene>
<keyword evidence="3" id="KW-1185">Reference proteome</keyword>
<dbReference type="Pfam" id="PF12680">
    <property type="entry name" value="SnoaL_2"/>
    <property type="match status" value="1"/>
</dbReference>
<dbReference type="InterPro" id="IPR032710">
    <property type="entry name" value="NTF2-like_dom_sf"/>
</dbReference>
<accession>A0A0B8ZC95</accession>
<organism evidence="2 3">
    <name type="scientific">Novosphingobium subterraneum</name>
    <dbReference type="NCBI Taxonomy" id="48936"/>
    <lineage>
        <taxon>Bacteria</taxon>
        <taxon>Pseudomonadati</taxon>
        <taxon>Pseudomonadota</taxon>
        <taxon>Alphaproteobacteria</taxon>
        <taxon>Sphingomonadales</taxon>
        <taxon>Sphingomonadaceae</taxon>
        <taxon>Novosphingobium</taxon>
    </lineage>
</organism>
<dbReference type="STRING" id="48936.NJ75_03479"/>
<dbReference type="PATRIC" id="fig|48936.3.peg.3507"/>
<dbReference type="Gene3D" id="3.10.450.50">
    <property type="match status" value="1"/>
</dbReference>
<dbReference type="Proteomes" id="UP000031338">
    <property type="component" value="Unassembled WGS sequence"/>
</dbReference>
<feature type="domain" description="SnoaL-like" evidence="1">
    <location>
        <begin position="12"/>
        <end position="114"/>
    </location>
</feature>
<name>A0A0B8ZC95_9SPHN</name>